<dbReference type="EMBL" id="VSRR010023887">
    <property type="protein sequence ID" value="MPC65816.1"/>
    <property type="molecule type" value="Genomic_DNA"/>
</dbReference>
<feature type="compositionally biased region" description="Basic residues" evidence="1">
    <location>
        <begin position="76"/>
        <end position="86"/>
    </location>
</feature>
<feature type="compositionally biased region" description="Pro residues" evidence="1">
    <location>
        <begin position="22"/>
        <end position="40"/>
    </location>
</feature>
<feature type="region of interest" description="Disordered" evidence="1">
    <location>
        <begin position="1"/>
        <end position="92"/>
    </location>
</feature>
<keyword evidence="3" id="KW-1185">Reference proteome</keyword>
<evidence type="ECO:0000313" key="3">
    <source>
        <dbReference type="Proteomes" id="UP000324222"/>
    </source>
</evidence>
<protein>
    <submittedName>
        <fullName evidence="2">Uncharacterized protein</fullName>
    </submittedName>
</protein>
<proteinExistence type="predicted"/>
<feature type="compositionally biased region" description="Pro residues" evidence="1">
    <location>
        <begin position="59"/>
        <end position="71"/>
    </location>
</feature>
<dbReference type="AlphaFoldDB" id="A0A5B7H792"/>
<gene>
    <name evidence="2" type="ORF">E2C01_059951</name>
</gene>
<accession>A0A5B7H792</accession>
<sequence length="92" mass="9617">MANDLHPHCDRHLVSPDTDRPSPIPSCPLTSPPAHPPPPAAHCSAALHRSSVTLTILSSPPPFPNPAPPTHEAPHLRMRKKGKKGRGGVGGG</sequence>
<organism evidence="2 3">
    <name type="scientific">Portunus trituberculatus</name>
    <name type="common">Swimming crab</name>
    <name type="synonym">Neptunus trituberculatus</name>
    <dbReference type="NCBI Taxonomy" id="210409"/>
    <lineage>
        <taxon>Eukaryota</taxon>
        <taxon>Metazoa</taxon>
        <taxon>Ecdysozoa</taxon>
        <taxon>Arthropoda</taxon>
        <taxon>Crustacea</taxon>
        <taxon>Multicrustacea</taxon>
        <taxon>Malacostraca</taxon>
        <taxon>Eumalacostraca</taxon>
        <taxon>Eucarida</taxon>
        <taxon>Decapoda</taxon>
        <taxon>Pleocyemata</taxon>
        <taxon>Brachyura</taxon>
        <taxon>Eubrachyura</taxon>
        <taxon>Portunoidea</taxon>
        <taxon>Portunidae</taxon>
        <taxon>Portuninae</taxon>
        <taxon>Portunus</taxon>
    </lineage>
</organism>
<dbReference type="Proteomes" id="UP000324222">
    <property type="component" value="Unassembled WGS sequence"/>
</dbReference>
<comment type="caution">
    <text evidence="2">The sequence shown here is derived from an EMBL/GenBank/DDBJ whole genome shotgun (WGS) entry which is preliminary data.</text>
</comment>
<reference evidence="2 3" key="1">
    <citation type="submission" date="2019-05" db="EMBL/GenBank/DDBJ databases">
        <title>Another draft genome of Portunus trituberculatus and its Hox gene families provides insights of decapod evolution.</title>
        <authorList>
            <person name="Jeong J.-H."/>
            <person name="Song I."/>
            <person name="Kim S."/>
            <person name="Choi T."/>
            <person name="Kim D."/>
            <person name="Ryu S."/>
            <person name="Kim W."/>
        </authorList>
    </citation>
    <scope>NUCLEOTIDE SEQUENCE [LARGE SCALE GENOMIC DNA]</scope>
    <source>
        <tissue evidence="2">Muscle</tissue>
    </source>
</reference>
<evidence type="ECO:0000256" key="1">
    <source>
        <dbReference type="SAM" id="MobiDB-lite"/>
    </source>
</evidence>
<evidence type="ECO:0000313" key="2">
    <source>
        <dbReference type="EMBL" id="MPC65816.1"/>
    </source>
</evidence>
<name>A0A5B7H792_PORTR</name>
<feature type="compositionally biased region" description="Basic and acidic residues" evidence="1">
    <location>
        <begin position="1"/>
        <end position="20"/>
    </location>
</feature>